<reference evidence="1 2" key="1">
    <citation type="submission" date="2020-03" db="EMBL/GenBank/DDBJ databases">
        <title>Complete genome sequence of Orbus sp. IPMB12 (BCRC 80908).</title>
        <authorList>
            <person name="Lo W.-S."/>
            <person name="Chang T.-H."/>
            <person name="Kuo C.-H."/>
        </authorList>
    </citation>
    <scope>NUCLEOTIDE SEQUENCE [LARGE SCALE GENOMIC DNA]</scope>
    <source>
        <strain evidence="1 2">IPMB12</strain>
    </source>
</reference>
<protein>
    <submittedName>
        <fullName evidence="1">Tyrosine-protein phosphatase</fullName>
    </submittedName>
</protein>
<dbReference type="AlphaFoldDB" id="A0A6G9IA17"/>
<dbReference type="InParanoid" id="A0A6G9IA17"/>
<dbReference type="Gene3D" id="3.90.190.10">
    <property type="entry name" value="Protein tyrosine phosphatase superfamily"/>
    <property type="match status" value="1"/>
</dbReference>
<dbReference type="InterPro" id="IPR029021">
    <property type="entry name" value="Prot-tyrosine_phosphatase-like"/>
</dbReference>
<accession>A0A6G9IA17</accession>
<dbReference type="Pfam" id="PF13350">
    <property type="entry name" value="Y_phosphatase3"/>
    <property type="match status" value="1"/>
</dbReference>
<evidence type="ECO:0000313" key="2">
    <source>
        <dbReference type="Proteomes" id="UP000501168"/>
    </source>
</evidence>
<keyword evidence="2" id="KW-1185">Reference proteome</keyword>
<evidence type="ECO:0000313" key="1">
    <source>
        <dbReference type="EMBL" id="QIQ20677.1"/>
    </source>
</evidence>
<dbReference type="GO" id="GO:0004721">
    <property type="term" value="F:phosphoprotein phosphatase activity"/>
    <property type="evidence" value="ECO:0007669"/>
    <property type="project" value="InterPro"/>
</dbReference>
<name>A0A6G9IA17_9GAMM</name>
<gene>
    <name evidence="1" type="ORF">IPMB12_02665</name>
</gene>
<dbReference type="Proteomes" id="UP000501168">
    <property type="component" value="Chromosome"/>
</dbReference>
<dbReference type="InterPro" id="IPR026893">
    <property type="entry name" value="Tyr/Ser_Pase_IphP-type"/>
</dbReference>
<dbReference type="KEGG" id="orb:IPMB12_02665"/>
<dbReference type="EMBL" id="CP050253">
    <property type="protein sequence ID" value="QIQ20677.1"/>
    <property type="molecule type" value="Genomic_DNA"/>
</dbReference>
<proteinExistence type="predicted"/>
<organism evidence="1 2">
    <name type="scientific">Zophobihabitans entericus</name>
    <dbReference type="NCBI Taxonomy" id="1635327"/>
    <lineage>
        <taxon>Bacteria</taxon>
        <taxon>Pseudomonadati</taxon>
        <taxon>Pseudomonadota</taxon>
        <taxon>Gammaproteobacteria</taxon>
        <taxon>Orbales</taxon>
        <taxon>Orbaceae</taxon>
        <taxon>Zophobihabitans</taxon>
    </lineage>
</organism>
<dbReference type="RefSeq" id="WP_166914693.1">
    <property type="nucleotide sequence ID" value="NZ_CP050253.1"/>
</dbReference>
<sequence length="258" mass="29320">MAIVPIKNGINFRDLGGIKAQDGRKVKSGLLFRSGALSQLSENETQFLGDKFPAAAILDYRDQSEIDMRPDVLWQSARYYHFPANPVLTDVSADLEKELNNNIKGTDLKKSYPSDFMVKLYRLLPFNNPAYTQLVSLLKTDDHSAVIQHCAVGKDRTGVGVALTLFALGADEVTVMDDYLYTEKALAEFREKLLKEFATQLTEEELESHRNLFAAKEEYLDAALVTIKNKYQTIDRWLEHEYGLNQSAREKLQTKYLD</sequence>
<dbReference type="SUPFAM" id="SSF52799">
    <property type="entry name" value="(Phosphotyrosine protein) phosphatases II"/>
    <property type="match status" value="1"/>
</dbReference>